<keyword evidence="2" id="KW-1133">Transmembrane helix</keyword>
<evidence type="ECO:0000256" key="2">
    <source>
        <dbReference type="SAM" id="Phobius"/>
    </source>
</evidence>
<dbReference type="AlphaFoldDB" id="A0A0D2V6U5"/>
<dbReference type="InterPro" id="IPR053211">
    <property type="entry name" value="DNA_repair-toleration"/>
</dbReference>
<keyword evidence="1" id="KW-0732">Signal</keyword>
<evidence type="ECO:0008006" key="5">
    <source>
        <dbReference type="Google" id="ProtNLM"/>
    </source>
</evidence>
<keyword evidence="2" id="KW-0472">Membrane</keyword>
<evidence type="ECO:0000313" key="3">
    <source>
        <dbReference type="EMBL" id="KJB64905.1"/>
    </source>
</evidence>
<evidence type="ECO:0000313" key="4">
    <source>
        <dbReference type="Proteomes" id="UP000032304"/>
    </source>
</evidence>
<accession>A0A0D2V6U5</accession>
<sequence length="157" mass="17673">MSHVQQKQGELRAMKLEVLDLSVNFFNNTILSFLALLSNLKFLNIKSNRLEGAIHIKDSEIWKSYSCKVLGHLTSLKRLVLYKCEINGSLTLQGFCGMTNLQELDFTNSNLKGGLPNCFSNLTSLRKLDLISYNILALHSLKSLETLALSFNTSVFQ</sequence>
<dbReference type="SUPFAM" id="SSF52047">
    <property type="entry name" value="RNI-like"/>
    <property type="match status" value="1"/>
</dbReference>
<dbReference type="EMBL" id="CM001749">
    <property type="protein sequence ID" value="KJB64905.1"/>
    <property type="molecule type" value="Genomic_DNA"/>
</dbReference>
<dbReference type="PANTHER" id="PTHR48060">
    <property type="entry name" value="DNA DAMAGE-REPAIR/TOLERATION PROTEIN DRT100"/>
    <property type="match status" value="1"/>
</dbReference>
<name>A0A0D2V6U5_GOSRA</name>
<dbReference type="eggNOG" id="KOG0619">
    <property type="taxonomic scope" value="Eukaryota"/>
</dbReference>
<proteinExistence type="predicted"/>
<dbReference type="InterPro" id="IPR001611">
    <property type="entry name" value="Leu-rich_rpt"/>
</dbReference>
<gene>
    <name evidence="3" type="ORF">B456_010G071700</name>
</gene>
<dbReference type="Gene3D" id="3.80.10.10">
    <property type="entry name" value="Ribonuclease Inhibitor"/>
    <property type="match status" value="2"/>
</dbReference>
<dbReference type="PANTHER" id="PTHR48060:SF17">
    <property type="entry name" value="LRR RECEPTOR-LIKE SERINE_THREONINE-PROTEIN KINASE IRK-RELATED"/>
    <property type="match status" value="1"/>
</dbReference>
<dbReference type="InterPro" id="IPR032675">
    <property type="entry name" value="LRR_dom_sf"/>
</dbReference>
<feature type="transmembrane region" description="Helical" evidence="2">
    <location>
        <begin position="21"/>
        <end position="40"/>
    </location>
</feature>
<dbReference type="Gramene" id="KJB64905">
    <property type="protein sequence ID" value="KJB64905"/>
    <property type="gene ID" value="B456_010G071700"/>
</dbReference>
<dbReference type="Proteomes" id="UP000032304">
    <property type="component" value="Chromosome 10"/>
</dbReference>
<keyword evidence="2" id="KW-0812">Transmembrane</keyword>
<keyword evidence="4" id="KW-1185">Reference proteome</keyword>
<reference evidence="3 4" key="1">
    <citation type="journal article" date="2012" name="Nature">
        <title>Repeated polyploidization of Gossypium genomes and the evolution of spinnable cotton fibres.</title>
        <authorList>
            <person name="Paterson A.H."/>
            <person name="Wendel J.F."/>
            <person name="Gundlach H."/>
            <person name="Guo H."/>
            <person name="Jenkins J."/>
            <person name="Jin D."/>
            <person name="Llewellyn D."/>
            <person name="Showmaker K.C."/>
            <person name="Shu S."/>
            <person name="Udall J."/>
            <person name="Yoo M.J."/>
            <person name="Byers R."/>
            <person name="Chen W."/>
            <person name="Doron-Faigenboim A."/>
            <person name="Duke M.V."/>
            <person name="Gong L."/>
            <person name="Grimwood J."/>
            <person name="Grover C."/>
            <person name="Grupp K."/>
            <person name="Hu G."/>
            <person name="Lee T.H."/>
            <person name="Li J."/>
            <person name="Lin L."/>
            <person name="Liu T."/>
            <person name="Marler B.S."/>
            <person name="Page J.T."/>
            <person name="Roberts A.W."/>
            <person name="Romanel E."/>
            <person name="Sanders W.S."/>
            <person name="Szadkowski E."/>
            <person name="Tan X."/>
            <person name="Tang H."/>
            <person name="Xu C."/>
            <person name="Wang J."/>
            <person name="Wang Z."/>
            <person name="Zhang D."/>
            <person name="Zhang L."/>
            <person name="Ashrafi H."/>
            <person name="Bedon F."/>
            <person name="Bowers J.E."/>
            <person name="Brubaker C.L."/>
            <person name="Chee P.W."/>
            <person name="Das S."/>
            <person name="Gingle A.R."/>
            <person name="Haigler C.H."/>
            <person name="Harker D."/>
            <person name="Hoffmann L.V."/>
            <person name="Hovav R."/>
            <person name="Jones D.C."/>
            <person name="Lemke C."/>
            <person name="Mansoor S."/>
            <person name="ur Rahman M."/>
            <person name="Rainville L.N."/>
            <person name="Rambani A."/>
            <person name="Reddy U.K."/>
            <person name="Rong J.K."/>
            <person name="Saranga Y."/>
            <person name="Scheffler B.E."/>
            <person name="Scheffler J.A."/>
            <person name="Stelly D.M."/>
            <person name="Triplett B.A."/>
            <person name="Van Deynze A."/>
            <person name="Vaslin M.F."/>
            <person name="Waghmare V.N."/>
            <person name="Walford S.A."/>
            <person name="Wright R.J."/>
            <person name="Zaki E.A."/>
            <person name="Zhang T."/>
            <person name="Dennis E.S."/>
            <person name="Mayer K.F."/>
            <person name="Peterson D.G."/>
            <person name="Rokhsar D.S."/>
            <person name="Wang X."/>
            <person name="Schmutz J."/>
        </authorList>
    </citation>
    <scope>NUCLEOTIDE SEQUENCE [LARGE SCALE GENOMIC DNA]</scope>
</reference>
<evidence type="ECO:0000256" key="1">
    <source>
        <dbReference type="ARBA" id="ARBA00022729"/>
    </source>
</evidence>
<protein>
    <recommendedName>
        <fullName evidence="5">Leucine-rich repeat-containing N-terminal plant-type domain-containing protein</fullName>
    </recommendedName>
</protein>
<dbReference type="Pfam" id="PF00560">
    <property type="entry name" value="LRR_1"/>
    <property type="match status" value="1"/>
</dbReference>
<organism evidence="3 4">
    <name type="scientific">Gossypium raimondii</name>
    <name type="common">Peruvian cotton</name>
    <name type="synonym">Gossypium klotzschianum subsp. raimondii</name>
    <dbReference type="NCBI Taxonomy" id="29730"/>
    <lineage>
        <taxon>Eukaryota</taxon>
        <taxon>Viridiplantae</taxon>
        <taxon>Streptophyta</taxon>
        <taxon>Embryophyta</taxon>
        <taxon>Tracheophyta</taxon>
        <taxon>Spermatophyta</taxon>
        <taxon>Magnoliopsida</taxon>
        <taxon>eudicotyledons</taxon>
        <taxon>Gunneridae</taxon>
        <taxon>Pentapetalae</taxon>
        <taxon>rosids</taxon>
        <taxon>malvids</taxon>
        <taxon>Malvales</taxon>
        <taxon>Malvaceae</taxon>
        <taxon>Malvoideae</taxon>
        <taxon>Gossypium</taxon>
    </lineage>
</organism>